<evidence type="ECO:0000313" key="4">
    <source>
        <dbReference type="Proteomes" id="UP001248709"/>
    </source>
</evidence>
<dbReference type="InterPro" id="IPR000683">
    <property type="entry name" value="Gfo/Idh/MocA-like_OxRdtase_N"/>
</dbReference>
<sequence>MVRIGIIGCGSITRNRHAPEYSANPQAVIAGYYDRNRDRAEQLADSYGGKIYDSVEELLRSGDIDAVSVCTSNATHAAITIQALESGKHVLCEKPMAVTLEECAGMAEASERTGKYLMIAHNQRLTYSHAKAKEILQSGEMGRILSFSTVLAHPGPEHYSAAQGKHTWYLKQAHASLGAMGDLGIHKADLIRWLTGEEFTEVSSFSATRDKTDENGELAEVNDNAVCLLRSESGIIGTLAVSYSNYGDWDSRTVIYCANGVLICGGNPDSSVELVRRNNERILYKPEASPGGQARINSRVIDTFVDCIVNRKPPEISGREGMAAMKMVMGCLESARTGSAVRI</sequence>
<protein>
    <submittedName>
        <fullName evidence="3">Dehydrogenase</fullName>
    </submittedName>
</protein>
<dbReference type="RefSeq" id="WP_025702977.1">
    <property type="nucleotide sequence ID" value="NZ_JAUSUY010000006.1"/>
</dbReference>
<evidence type="ECO:0000313" key="3">
    <source>
        <dbReference type="EMBL" id="MDT3426217.1"/>
    </source>
</evidence>
<organism evidence="3 4">
    <name type="scientific">Paenibacillus forsythiae</name>
    <dbReference type="NCBI Taxonomy" id="365616"/>
    <lineage>
        <taxon>Bacteria</taxon>
        <taxon>Bacillati</taxon>
        <taxon>Bacillota</taxon>
        <taxon>Bacilli</taxon>
        <taxon>Bacillales</taxon>
        <taxon>Paenibacillaceae</taxon>
        <taxon>Paenibacillus</taxon>
    </lineage>
</organism>
<dbReference type="PANTHER" id="PTHR43377:SF1">
    <property type="entry name" value="BILIVERDIN REDUCTASE A"/>
    <property type="match status" value="1"/>
</dbReference>
<comment type="caution">
    <text evidence="3">The sequence shown here is derived from an EMBL/GenBank/DDBJ whole genome shotgun (WGS) entry which is preliminary data.</text>
</comment>
<gene>
    <name evidence="3" type="ORF">J2Z22_001743</name>
</gene>
<proteinExistence type="predicted"/>
<dbReference type="EMBL" id="JAUSUY010000006">
    <property type="protein sequence ID" value="MDT3426217.1"/>
    <property type="molecule type" value="Genomic_DNA"/>
</dbReference>
<evidence type="ECO:0000259" key="2">
    <source>
        <dbReference type="Pfam" id="PF22725"/>
    </source>
</evidence>
<feature type="domain" description="Gfo/Idh/MocA-like oxidoreductase N-terminal" evidence="1">
    <location>
        <begin position="2"/>
        <end position="121"/>
    </location>
</feature>
<dbReference type="SUPFAM" id="SSF51735">
    <property type="entry name" value="NAD(P)-binding Rossmann-fold domains"/>
    <property type="match status" value="1"/>
</dbReference>
<dbReference type="InterPro" id="IPR051450">
    <property type="entry name" value="Gfo/Idh/MocA_Oxidoreductases"/>
</dbReference>
<evidence type="ECO:0000259" key="1">
    <source>
        <dbReference type="Pfam" id="PF01408"/>
    </source>
</evidence>
<dbReference type="SUPFAM" id="SSF55347">
    <property type="entry name" value="Glyceraldehyde-3-phosphate dehydrogenase-like, C-terminal domain"/>
    <property type="match status" value="1"/>
</dbReference>
<accession>A0ABU3H5X1</accession>
<dbReference type="Pfam" id="PF01408">
    <property type="entry name" value="GFO_IDH_MocA"/>
    <property type="match status" value="1"/>
</dbReference>
<dbReference type="Proteomes" id="UP001248709">
    <property type="component" value="Unassembled WGS sequence"/>
</dbReference>
<dbReference type="InterPro" id="IPR055170">
    <property type="entry name" value="GFO_IDH_MocA-like_dom"/>
</dbReference>
<feature type="domain" description="GFO/IDH/MocA-like oxidoreductase" evidence="2">
    <location>
        <begin position="130"/>
        <end position="262"/>
    </location>
</feature>
<dbReference type="PANTHER" id="PTHR43377">
    <property type="entry name" value="BILIVERDIN REDUCTASE A"/>
    <property type="match status" value="1"/>
</dbReference>
<name>A0ABU3H5X1_9BACL</name>
<dbReference type="Gene3D" id="3.30.360.10">
    <property type="entry name" value="Dihydrodipicolinate Reductase, domain 2"/>
    <property type="match status" value="1"/>
</dbReference>
<reference evidence="3 4" key="1">
    <citation type="submission" date="2023-07" db="EMBL/GenBank/DDBJ databases">
        <title>Genomic Encyclopedia of Type Strains, Phase IV (KMG-IV): sequencing the most valuable type-strain genomes for metagenomic binning, comparative biology and taxonomic classification.</title>
        <authorList>
            <person name="Goeker M."/>
        </authorList>
    </citation>
    <scope>NUCLEOTIDE SEQUENCE [LARGE SCALE GENOMIC DNA]</scope>
    <source>
        <strain evidence="3 4">T98</strain>
    </source>
</reference>
<dbReference type="Pfam" id="PF22725">
    <property type="entry name" value="GFO_IDH_MocA_C3"/>
    <property type="match status" value="1"/>
</dbReference>
<dbReference type="InterPro" id="IPR036291">
    <property type="entry name" value="NAD(P)-bd_dom_sf"/>
</dbReference>
<keyword evidence="4" id="KW-1185">Reference proteome</keyword>
<dbReference type="Gene3D" id="3.40.50.720">
    <property type="entry name" value="NAD(P)-binding Rossmann-like Domain"/>
    <property type="match status" value="1"/>
</dbReference>